<feature type="compositionally biased region" description="Acidic residues" evidence="1">
    <location>
        <begin position="378"/>
        <end position="396"/>
    </location>
</feature>
<dbReference type="Gene3D" id="2.130.10.10">
    <property type="entry name" value="YVTN repeat-like/Quinoprotein amine dehydrogenase"/>
    <property type="match status" value="1"/>
</dbReference>
<sequence length="780" mass="86885">MEVEFDSRPVRPGSLNWSEDNILALITPASVNIVTPCLPGALDRSPVKFLLTSTPALTIAGDSPPWKLVANVANIRNAVSPLVIDYLAGAWSPTGCSPLKGCILAIITSRHSVFLYIPTSSHADRQWQKHLVLDQYLSTYWGAQPEIDPEMADKLESVSLAWSPKIYFGGIGSVLALGNKAGHVTLWHVTSKENVRCIESWKTGSETWVIQLSWSPWVLEGNQYVSMLAYATADGQVRVREVMFNPESPLEDIDVSENVMGAPDQTLHPCTVLRWSPTFYEAARKRNMLAFSRGNRLNVWYPDSNRTVMWRRPIAKAIADITWDTHGKRLIVFFMDGKHCVLLLHDESLKVDDEQVEFIHQNIISRCHMQTKTNITQDEGDADNANADDDGADEENSGGALMGSKLQLHITSGSASSERVQLATAYYVTSPFHMEFQRERYQSSTLTLSKAHKSLQGAPADALFDRLDTYICLPNAALARNPAFHMWDMLLLLGESWKARDTGSVDLERLMTILSSKTKKAPATLETLSKRDALVDANTSLESRLKCTLFSKTTMNSERVAIYLYSQLKRCDLEASLVERFEHYVHDSESRVRKHITGSVLALYNEGSATSKSPLQDCDRSLLLLLCDSILLFHNDDKDLLATAEKTYLRLQSTSAVDEQLKVLQGIKKGAAPDHVTFGAGREECPACDAEVKLEDMQEATCANGHTWRRCSVTLLVIADFHPRTCLGCGRKTLMVPDAQADVPTLPETTATSWLEVVLRAHSLCGYCGERFYTALRRRA</sequence>
<dbReference type="EMBL" id="JAAAUQ010001556">
    <property type="protein sequence ID" value="KAF9137465.1"/>
    <property type="molecule type" value="Genomic_DNA"/>
</dbReference>
<dbReference type="AlphaFoldDB" id="A0A9P5V606"/>
<protein>
    <recommendedName>
        <fullName evidence="6">Transcription factor IIIC 90kDa subunit N-terminal domain-containing protein</fullName>
    </recommendedName>
</protein>
<dbReference type="Proteomes" id="UP000748756">
    <property type="component" value="Unassembled WGS sequence"/>
</dbReference>
<feature type="region of interest" description="Disordered" evidence="1">
    <location>
        <begin position="376"/>
        <end position="398"/>
    </location>
</feature>
<proteinExistence type="predicted"/>
<organism evidence="4 5">
    <name type="scientific">Linnemannia schmuckeri</name>
    <dbReference type="NCBI Taxonomy" id="64567"/>
    <lineage>
        <taxon>Eukaryota</taxon>
        <taxon>Fungi</taxon>
        <taxon>Fungi incertae sedis</taxon>
        <taxon>Mucoromycota</taxon>
        <taxon>Mortierellomycotina</taxon>
        <taxon>Mortierellomycetes</taxon>
        <taxon>Mortierellales</taxon>
        <taxon>Mortierellaceae</taxon>
        <taxon>Linnemannia</taxon>
    </lineage>
</organism>
<feature type="domain" description="Transcription factor IIIC putative zinc-finger" evidence="3">
    <location>
        <begin position="682"/>
        <end position="772"/>
    </location>
</feature>
<evidence type="ECO:0000259" key="3">
    <source>
        <dbReference type="Pfam" id="PF12660"/>
    </source>
</evidence>
<reference evidence="4" key="1">
    <citation type="journal article" date="2020" name="Fungal Divers.">
        <title>Resolving the Mortierellaceae phylogeny through synthesis of multi-gene phylogenetics and phylogenomics.</title>
        <authorList>
            <person name="Vandepol N."/>
            <person name="Liber J."/>
            <person name="Desiro A."/>
            <person name="Na H."/>
            <person name="Kennedy M."/>
            <person name="Barry K."/>
            <person name="Grigoriev I.V."/>
            <person name="Miller A.N."/>
            <person name="O'Donnell K."/>
            <person name="Stajich J.E."/>
            <person name="Bonito G."/>
        </authorList>
    </citation>
    <scope>NUCLEOTIDE SEQUENCE</scope>
    <source>
        <strain evidence="4">NRRL 6426</strain>
    </source>
</reference>
<dbReference type="PANTHER" id="PTHR15496">
    <property type="entry name" value="GENERAL TRANSCRIPTION FACTOR 3C POLYPEPTIDE 4 FAMILY"/>
    <property type="match status" value="1"/>
</dbReference>
<name>A0A9P5V606_9FUNG</name>
<evidence type="ECO:0000313" key="4">
    <source>
        <dbReference type="EMBL" id="KAF9137465.1"/>
    </source>
</evidence>
<dbReference type="InterPro" id="IPR024764">
    <property type="entry name" value="TFIIIC_Znf"/>
</dbReference>
<dbReference type="InterPro" id="IPR015943">
    <property type="entry name" value="WD40/YVTN_repeat-like_dom_sf"/>
</dbReference>
<dbReference type="Pfam" id="PF12657">
    <property type="entry name" value="TFIIIC_delta"/>
    <property type="match status" value="1"/>
</dbReference>
<dbReference type="InterPro" id="IPR036322">
    <property type="entry name" value="WD40_repeat_dom_sf"/>
</dbReference>
<dbReference type="Pfam" id="PF12660">
    <property type="entry name" value="zf-TFIIIC"/>
    <property type="match status" value="1"/>
</dbReference>
<dbReference type="GO" id="GO:0000127">
    <property type="term" value="C:transcription factor TFIIIC complex"/>
    <property type="evidence" value="ECO:0007669"/>
    <property type="project" value="InterPro"/>
</dbReference>
<gene>
    <name evidence="4" type="ORF">BG015_002702</name>
</gene>
<dbReference type="GO" id="GO:0004402">
    <property type="term" value="F:histone acetyltransferase activity"/>
    <property type="evidence" value="ECO:0007669"/>
    <property type="project" value="InterPro"/>
</dbReference>
<dbReference type="InterPro" id="IPR024761">
    <property type="entry name" value="TFIIIC_delta_N"/>
</dbReference>
<comment type="caution">
    <text evidence="4">The sequence shown here is derived from an EMBL/GenBank/DDBJ whole genome shotgun (WGS) entry which is preliminary data.</text>
</comment>
<feature type="domain" description="Transcription factor IIIC 90kDa subunit N-terminal" evidence="2">
    <location>
        <begin position="17"/>
        <end position="308"/>
    </location>
</feature>
<dbReference type="OrthoDB" id="6021743at2759"/>
<evidence type="ECO:0000313" key="5">
    <source>
        <dbReference type="Proteomes" id="UP000748756"/>
    </source>
</evidence>
<dbReference type="InterPro" id="IPR044230">
    <property type="entry name" value="GTF3C4"/>
</dbReference>
<keyword evidence="5" id="KW-1185">Reference proteome</keyword>
<evidence type="ECO:0000259" key="2">
    <source>
        <dbReference type="Pfam" id="PF12657"/>
    </source>
</evidence>
<dbReference type="SUPFAM" id="SSF50978">
    <property type="entry name" value="WD40 repeat-like"/>
    <property type="match status" value="1"/>
</dbReference>
<evidence type="ECO:0008006" key="6">
    <source>
        <dbReference type="Google" id="ProtNLM"/>
    </source>
</evidence>
<accession>A0A9P5V606</accession>
<evidence type="ECO:0000256" key="1">
    <source>
        <dbReference type="SAM" id="MobiDB-lite"/>
    </source>
</evidence>
<dbReference type="PANTHER" id="PTHR15496:SF2">
    <property type="entry name" value="GENERAL TRANSCRIPTION FACTOR 3C POLYPEPTIDE 4"/>
    <property type="match status" value="1"/>
</dbReference>
<dbReference type="GO" id="GO:0006384">
    <property type="term" value="P:transcription initiation at RNA polymerase III promoter"/>
    <property type="evidence" value="ECO:0007669"/>
    <property type="project" value="InterPro"/>
</dbReference>